<dbReference type="GO" id="GO:0008270">
    <property type="term" value="F:zinc ion binding"/>
    <property type="evidence" value="ECO:0007669"/>
    <property type="project" value="UniProtKB-KW"/>
</dbReference>
<accession>A0A9Q1BI19</accession>
<dbReference type="Gene3D" id="4.10.60.10">
    <property type="entry name" value="Zinc finger, CCHC-type"/>
    <property type="match status" value="1"/>
</dbReference>
<evidence type="ECO:0000256" key="1">
    <source>
        <dbReference type="PROSITE-ProRule" id="PRU00047"/>
    </source>
</evidence>
<feature type="domain" description="CCHC-type" evidence="2">
    <location>
        <begin position="277"/>
        <end position="290"/>
    </location>
</feature>
<dbReference type="GO" id="GO:0003676">
    <property type="term" value="F:nucleic acid binding"/>
    <property type="evidence" value="ECO:0007669"/>
    <property type="project" value="InterPro"/>
</dbReference>
<proteinExistence type="predicted"/>
<dbReference type="InterPro" id="IPR001878">
    <property type="entry name" value="Znf_CCHC"/>
</dbReference>
<protein>
    <recommendedName>
        <fullName evidence="2">CCHC-type domain-containing protein</fullName>
    </recommendedName>
</protein>
<dbReference type="AlphaFoldDB" id="A0A9Q1BI19"/>
<keyword evidence="1" id="KW-0479">Metal-binding</keyword>
<comment type="caution">
    <text evidence="3">The sequence shown here is derived from an EMBL/GenBank/DDBJ whole genome shotgun (WGS) entry which is preliminary data.</text>
</comment>
<evidence type="ECO:0000259" key="2">
    <source>
        <dbReference type="PROSITE" id="PS50158"/>
    </source>
</evidence>
<keyword evidence="1" id="KW-0863">Zinc-finger</keyword>
<gene>
    <name evidence="3" type="ORF">HOLleu_33418</name>
</gene>
<evidence type="ECO:0000313" key="3">
    <source>
        <dbReference type="EMBL" id="KAJ8025772.1"/>
    </source>
</evidence>
<dbReference type="OrthoDB" id="5982526at2759"/>
<dbReference type="Proteomes" id="UP001152320">
    <property type="component" value="Chromosome 17"/>
</dbReference>
<dbReference type="InterPro" id="IPR036875">
    <property type="entry name" value="Znf_CCHC_sf"/>
</dbReference>
<keyword evidence="1" id="KW-0862">Zinc</keyword>
<dbReference type="SUPFAM" id="SSF57756">
    <property type="entry name" value="Retrovirus zinc finger-like domains"/>
    <property type="match status" value="1"/>
</dbReference>
<dbReference type="PROSITE" id="PS50158">
    <property type="entry name" value="ZF_CCHC"/>
    <property type="match status" value="1"/>
</dbReference>
<reference evidence="3" key="1">
    <citation type="submission" date="2021-10" db="EMBL/GenBank/DDBJ databases">
        <title>Tropical sea cucumber genome reveals ecological adaptation and Cuvierian tubules defense mechanism.</title>
        <authorList>
            <person name="Chen T."/>
        </authorList>
    </citation>
    <scope>NUCLEOTIDE SEQUENCE</scope>
    <source>
        <strain evidence="3">Nanhai2018</strain>
        <tissue evidence="3">Muscle</tissue>
    </source>
</reference>
<dbReference type="EMBL" id="JAIZAY010000017">
    <property type="protein sequence ID" value="KAJ8025772.1"/>
    <property type="molecule type" value="Genomic_DNA"/>
</dbReference>
<name>A0A9Q1BI19_HOLLE</name>
<evidence type="ECO:0000313" key="4">
    <source>
        <dbReference type="Proteomes" id="UP001152320"/>
    </source>
</evidence>
<sequence>MATLEDMQEQLNQLRDELANAKVSGDRPGSVYLLPKEKKLKPFSGASGCDVYSFVEDVKAAIKVRKLEGENAANFILSHLEGSVRREIKHRPESLLTEPSKILDVLQETFGERRALSSLMRELCNRGQKDSETVPEYAFALMALADKMQNLENAPDLQVTLKGQHRDGLLDPVLRREVKRLMIEEPDVTFLSLRDWALEMAEEVSSLPQRKGTKINLHSVDASENQLTKTLETLSSVVEGQTLILQQIQKEQKELAGRVEKLERPRPPWKDRGSLGCYRCHKKGHLARECLSPTPAQPSTPSN</sequence>
<organism evidence="3 4">
    <name type="scientific">Holothuria leucospilota</name>
    <name type="common">Black long sea cucumber</name>
    <name type="synonym">Mertensiothuria leucospilota</name>
    <dbReference type="NCBI Taxonomy" id="206669"/>
    <lineage>
        <taxon>Eukaryota</taxon>
        <taxon>Metazoa</taxon>
        <taxon>Echinodermata</taxon>
        <taxon>Eleutherozoa</taxon>
        <taxon>Echinozoa</taxon>
        <taxon>Holothuroidea</taxon>
        <taxon>Aspidochirotacea</taxon>
        <taxon>Aspidochirotida</taxon>
        <taxon>Holothuriidae</taxon>
        <taxon>Holothuria</taxon>
    </lineage>
</organism>
<dbReference type="SMART" id="SM00343">
    <property type="entry name" value="ZnF_C2HC"/>
    <property type="match status" value="1"/>
</dbReference>
<keyword evidence="4" id="KW-1185">Reference proteome</keyword>